<sequence length="295" mass="31691">MEVSEERRGENDVKDTAAQGNQKTLSSHGTMDRIPGRNGRERRPGVQLGVRRMAGDRRSIVLRGREGEEGWVVQAGKISACGLATLGIYNPPFAISLHLKFAFQTTKAHARGNDLTSLGSSKRPSRRLQDYYLISFLDITGPPPKEPLNLFYVPTLDLFIEAGALDTSKGLNTTRGHDRSGGEEDGDFQSVEELLLNTGGTQDWQRTGSSDKYVTGGSEGIFEQAAEGDRNSAGSSEGEHKEKSVAVDDSLVEDCNTQDAQREAGGSTGVRSPPPSARGAGSTTSSHIEIDSHSS</sequence>
<gene>
    <name evidence="2" type="ORF">N7G274_010669</name>
</gene>
<dbReference type="EMBL" id="JBEFKJ010000062">
    <property type="protein sequence ID" value="KAL2036573.1"/>
    <property type="molecule type" value="Genomic_DNA"/>
</dbReference>
<keyword evidence="3" id="KW-1185">Reference proteome</keyword>
<reference evidence="2 3" key="1">
    <citation type="submission" date="2024-09" db="EMBL/GenBank/DDBJ databases">
        <title>Rethinking Asexuality: The Enigmatic Case of Functional Sexual Genes in Lepraria (Stereocaulaceae).</title>
        <authorList>
            <person name="Doellman M."/>
            <person name="Sun Y."/>
            <person name="Barcenas-Pena A."/>
            <person name="Lumbsch H.T."/>
            <person name="Grewe F."/>
        </authorList>
    </citation>
    <scope>NUCLEOTIDE SEQUENCE [LARGE SCALE GENOMIC DNA]</scope>
    <source>
        <strain evidence="2 3">Mercado 3170</strain>
    </source>
</reference>
<name>A0ABR3ZV26_9LECA</name>
<feature type="compositionally biased region" description="Basic and acidic residues" evidence="1">
    <location>
        <begin position="30"/>
        <end position="44"/>
    </location>
</feature>
<protein>
    <submittedName>
        <fullName evidence="2">Uncharacterized protein</fullName>
    </submittedName>
</protein>
<feature type="compositionally biased region" description="Basic and acidic residues" evidence="1">
    <location>
        <begin position="1"/>
        <end position="15"/>
    </location>
</feature>
<evidence type="ECO:0000313" key="3">
    <source>
        <dbReference type="Proteomes" id="UP001590950"/>
    </source>
</evidence>
<proteinExistence type="predicted"/>
<accession>A0ABR3ZV26</accession>
<dbReference type="Proteomes" id="UP001590950">
    <property type="component" value="Unassembled WGS sequence"/>
</dbReference>
<evidence type="ECO:0000256" key="1">
    <source>
        <dbReference type="SAM" id="MobiDB-lite"/>
    </source>
</evidence>
<feature type="compositionally biased region" description="Basic and acidic residues" evidence="1">
    <location>
        <begin position="237"/>
        <end position="246"/>
    </location>
</feature>
<evidence type="ECO:0000313" key="2">
    <source>
        <dbReference type="EMBL" id="KAL2036573.1"/>
    </source>
</evidence>
<feature type="compositionally biased region" description="Polar residues" evidence="1">
    <location>
        <begin position="18"/>
        <end position="29"/>
    </location>
</feature>
<feature type="region of interest" description="Disordered" evidence="1">
    <location>
        <begin position="222"/>
        <end position="295"/>
    </location>
</feature>
<feature type="region of interest" description="Disordered" evidence="1">
    <location>
        <begin position="1"/>
        <end position="45"/>
    </location>
</feature>
<comment type="caution">
    <text evidence="2">The sequence shown here is derived from an EMBL/GenBank/DDBJ whole genome shotgun (WGS) entry which is preliminary data.</text>
</comment>
<organism evidence="2 3">
    <name type="scientific">Stereocaulon virgatum</name>
    <dbReference type="NCBI Taxonomy" id="373712"/>
    <lineage>
        <taxon>Eukaryota</taxon>
        <taxon>Fungi</taxon>
        <taxon>Dikarya</taxon>
        <taxon>Ascomycota</taxon>
        <taxon>Pezizomycotina</taxon>
        <taxon>Lecanoromycetes</taxon>
        <taxon>OSLEUM clade</taxon>
        <taxon>Lecanoromycetidae</taxon>
        <taxon>Lecanorales</taxon>
        <taxon>Lecanorineae</taxon>
        <taxon>Stereocaulaceae</taxon>
        <taxon>Stereocaulon</taxon>
    </lineage>
</organism>